<comment type="caution">
    <text evidence="1">The sequence shown here is derived from an EMBL/GenBank/DDBJ whole genome shotgun (WGS) entry which is preliminary data.</text>
</comment>
<proteinExistence type="predicted"/>
<accession>A0A7C3KQS5</accession>
<dbReference type="Pfam" id="PF11148">
    <property type="entry name" value="DUF2922"/>
    <property type="match status" value="1"/>
</dbReference>
<organism evidence="1">
    <name type="scientific">Dictyoglomus thermophilum</name>
    <dbReference type="NCBI Taxonomy" id="14"/>
    <lineage>
        <taxon>Bacteria</taxon>
        <taxon>Pseudomonadati</taxon>
        <taxon>Dictyoglomota</taxon>
        <taxon>Dictyoglomia</taxon>
        <taxon>Dictyoglomales</taxon>
        <taxon>Dictyoglomaceae</taxon>
        <taxon>Dictyoglomus</taxon>
    </lineage>
</organism>
<sequence length="76" mass="8793">MANYSSRKYIRMIFKDNGGSNFTLRIPDPKDDITEQEILNAMDTIINQNIFQGRTGDLVEKVDARVIETNISDYYD</sequence>
<dbReference type="InterPro" id="IPR021321">
    <property type="entry name" value="DUF2922"/>
</dbReference>
<protein>
    <submittedName>
        <fullName evidence="1">DUF2922 domain-containing protein</fullName>
    </submittedName>
</protein>
<dbReference type="EMBL" id="DTDV01000006">
    <property type="protein sequence ID" value="HGK23172.1"/>
    <property type="molecule type" value="Genomic_DNA"/>
</dbReference>
<gene>
    <name evidence="1" type="ORF">ENU78_01775</name>
</gene>
<dbReference type="OMA" id="NIFQGRS"/>
<name>A0A7C3KQS5_DICTH</name>
<dbReference type="AlphaFoldDB" id="A0A7C3KQS5"/>
<reference evidence="1" key="1">
    <citation type="journal article" date="2020" name="mSystems">
        <title>Genome- and Community-Level Interaction Insights into Carbon Utilization and Element Cycling Functions of Hydrothermarchaeota in Hydrothermal Sediment.</title>
        <authorList>
            <person name="Zhou Z."/>
            <person name="Liu Y."/>
            <person name="Xu W."/>
            <person name="Pan J."/>
            <person name="Luo Z.H."/>
            <person name="Li M."/>
        </authorList>
    </citation>
    <scope>NUCLEOTIDE SEQUENCE [LARGE SCALE GENOMIC DNA]</scope>
    <source>
        <strain evidence="1">SpSt-70</strain>
    </source>
</reference>
<dbReference type="RefSeq" id="WP_012548640.1">
    <property type="nucleotide sequence ID" value="NZ_VTFL01000002.1"/>
</dbReference>
<evidence type="ECO:0000313" key="1">
    <source>
        <dbReference type="EMBL" id="HGK23172.1"/>
    </source>
</evidence>